<dbReference type="Proteomes" id="UP001320168">
    <property type="component" value="Unassembled WGS sequence"/>
</dbReference>
<reference evidence="1 2" key="1">
    <citation type="journal article" date="2021" name="Front. Microbiol.">
        <title>Aerobic Denitrification and Heterotrophic Sulfur Oxidation in the Genus Halomonas Revealed by Six Novel Species Characterizations and Genome-Based Analysis.</title>
        <authorList>
            <person name="Wang L."/>
            <person name="Shao Z."/>
        </authorList>
    </citation>
    <scope>NUCLEOTIDE SEQUENCE [LARGE SCALE GENOMIC DNA]</scope>
    <source>
        <strain evidence="1 2">MCCC 1A11081</strain>
    </source>
</reference>
<accession>A0ABS9A9F3</accession>
<dbReference type="RefSeq" id="WP_234271852.1">
    <property type="nucleotide sequence ID" value="NZ_JABFTX010000006.1"/>
</dbReference>
<gene>
    <name evidence="1" type="ORF">HOP53_21000</name>
</gene>
<proteinExistence type="predicted"/>
<comment type="caution">
    <text evidence="1">The sequence shown here is derived from an EMBL/GenBank/DDBJ whole genome shotgun (WGS) entry which is preliminary data.</text>
</comment>
<protein>
    <recommendedName>
        <fullName evidence="3">Lipoprotein</fullName>
    </recommendedName>
</protein>
<name>A0ABS9A9F3_9GAMM</name>
<evidence type="ECO:0000313" key="1">
    <source>
        <dbReference type="EMBL" id="MCE8005316.1"/>
    </source>
</evidence>
<organism evidence="1 2">
    <name type="scientific">Billgrantia ethanolica</name>
    <dbReference type="NCBI Taxonomy" id="2733486"/>
    <lineage>
        <taxon>Bacteria</taxon>
        <taxon>Pseudomonadati</taxon>
        <taxon>Pseudomonadota</taxon>
        <taxon>Gammaproteobacteria</taxon>
        <taxon>Oceanospirillales</taxon>
        <taxon>Halomonadaceae</taxon>
        <taxon>Billgrantia</taxon>
    </lineage>
</organism>
<sequence length="220" mass="24146">MARTNTSHISRAATNNLRTWTPEGMMTLHKLRALVGAGVVAVAISGCTTSDHLYSQGRCLTCVNNPITGEPINYEPQREPSAQVAVAENQGGTRATARDGSRGRFGIETDLDVDLVYARLRQEFGFRSHDDFNPGYRQHRLAMMDSAWHFNATPGTFYELSDYTDQSLGGVQHSIVLKAKIQRSGGGSHVIFEFAPSGNDRFSSDLMAAALRQRAEAVLR</sequence>
<evidence type="ECO:0000313" key="2">
    <source>
        <dbReference type="Proteomes" id="UP001320168"/>
    </source>
</evidence>
<keyword evidence="2" id="KW-1185">Reference proteome</keyword>
<dbReference type="EMBL" id="JABFTX010000006">
    <property type="protein sequence ID" value="MCE8005316.1"/>
    <property type="molecule type" value="Genomic_DNA"/>
</dbReference>
<evidence type="ECO:0008006" key="3">
    <source>
        <dbReference type="Google" id="ProtNLM"/>
    </source>
</evidence>